<dbReference type="Proteomes" id="UP001160148">
    <property type="component" value="Unassembled WGS sequence"/>
</dbReference>
<dbReference type="AlphaFoldDB" id="A0AAV0W759"/>
<sequence>MVGRVDTSSDVTTKHASWTRRSTGRWYCHSDNVVVDPSAVLKTPPSTPEFLRWLADCQVLTGRDGDAARRRWSSTRNVALPSELEQGTAEETLWTDHTLETKNCHPTLHKPSAVPCSSSDSNATFLVEDHRFLAASPSRLARTSRVDGGVFRTADG</sequence>
<proteinExistence type="predicted"/>
<gene>
    <name evidence="1" type="ORF">MEUPH1_LOCUS7856</name>
</gene>
<comment type="caution">
    <text evidence="1">The sequence shown here is derived from an EMBL/GenBank/DDBJ whole genome shotgun (WGS) entry which is preliminary data.</text>
</comment>
<evidence type="ECO:0000313" key="1">
    <source>
        <dbReference type="EMBL" id="CAI6351521.1"/>
    </source>
</evidence>
<reference evidence="1 2" key="1">
    <citation type="submission" date="2023-01" db="EMBL/GenBank/DDBJ databases">
        <authorList>
            <person name="Whitehead M."/>
        </authorList>
    </citation>
    <scope>NUCLEOTIDE SEQUENCE [LARGE SCALE GENOMIC DNA]</scope>
</reference>
<name>A0AAV0W759_9HEMI</name>
<organism evidence="1 2">
    <name type="scientific">Macrosiphum euphorbiae</name>
    <name type="common">potato aphid</name>
    <dbReference type="NCBI Taxonomy" id="13131"/>
    <lineage>
        <taxon>Eukaryota</taxon>
        <taxon>Metazoa</taxon>
        <taxon>Ecdysozoa</taxon>
        <taxon>Arthropoda</taxon>
        <taxon>Hexapoda</taxon>
        <taxon>Insecta</taxon>
        <taxon>Pterygota</taxon>
        <taxon>Neoptera</taxon>
        <taxon>Paraneoptera</taxon>
        <taxon>Hemiptera</taxon>
        <taxon>Sternorrhyncha</taxon>
        <taxon>Aphidomorpha</taxon>
        <taxon>Aphidoidea</taxon>
        <taxon>Aphididae</taxon>
        <taxon>Macrosiphini</taxon>
        <taxon>Macrosiphum</taxon>
    </lineage>
</organism>
<accession>A0AAV0W759</accession>
<protein>
    <submittedName>
        <fullName evidence="1">Uncharacterized protein</fullName>
    </submittedName>
</protein>
<evidence type="ECO:0000313" key="2">
    <source>
        <dbReference type="Proteomes" id="UP001160148"/>
    </source>
</evidence>
<keyword evidence="2" id="KW-1185">Reference proteome</keyword>
<dbReference type="EMBL" id="CARXXK010000001">
    <property type="protein sequence ID" value="CAI6351521.1"/>
    <property type="molecule type" value="Genomic_DNA"/>
</dbReference>